<reference evidence="1" key="3">
    <citation type="submission" date="2023-05" db="EMBL/GenBank/DDBJ databases">
        <authorList>
            <person name="Smith C.H."/>
        </authorList>
    </citation>
    <scope>NUCLEOTIDE SEQUENCE</scope>
    <source>
        <strain evidence="1">CHS0354</strain>
        <tissue evidence="1">Mantle</tissue>
    </source>
</reference>
<gene>
    <name evidence="1" type="ORF">CHS0354_010256</name>
</gene>
<evidence type="ECO:0000313" key="2">
    <source>
        <dbReference type="Proteomes" id="UP001195483"/>
    </source>
</evidence>
<accession>A0AAE0RT47</accession>
<keyword evidence="2" id="KW-1185">Reference proteome</keyword>
<name>A0AAE0RT47_9BIVA</name>
<comment type="caution">
    <text evidence="1">The sequence shown here is derived from an EMBL/GenBank/DDBJ whole genome shotgun (WGS) entry which is preliminary data.</text>
</comment>
<proteinExistence type="predicted"/>
<organism evidence="1 2">
    <name type="scientific">Potamilus streckersoni</name>
    <dbReference type="NCBI Taxonomy" id="2493646"/>
    <lineage>
        <taxon>Eukaryota</taxon>
        <taxon>Metazoa</taxon>
        <taxon>Spiralia</taxon>
        <taxon>Lophotrochozoa</taxon>
        <taxon>Mollusca</taxon>
        <taxon>Bivalvia</taxon>
        <taxon>Autobranchia</taxon>
        <taxon>Heteroconchia</taxon>
        <taxon>Palaeoheterodonta</taxon>
        <taxon>Unionida</taxon>
        <taxon>Unionoidea</taxon>
        <taxon>Unionidae</taxon>
        <taxon>Ambleminae</taxon>
        <taxon>Lampsilini</taxon>
        <taxon>Potamilus</taxon>
    </lineage>
</organism>
<dbReference type="Proteomes" id="UP001195483">
    <property type="component" value="Unassembled WGS sequence"/>
</dbReference>
<sequence>MENSADEIIALSKIDNVLNEAMNYGILKCVALFETDGACLAASGSLEISSEEANVVSRSILNPVRGIFQIRISSMNFVCLSHHPGILVGRSHFNTDIHFDVDKQTCEKTKELVKSERHHFVVERKQGLLIVAILFNNYLLIGIGLRRLNACLKELQRIQDIFLSEHIIV</sequence>
<dbReference type="AlphaFoldDB" id="A0AAE0RT47"/>
<reference evidence="1" key="1">
    <citation type="journal article" date="2021" name="Genome Biol. Evol.">
        <title>A High-Quality Reference Genome for a Parasitic Bivalve with Doubly Uniparental Inheritance (Bivalvia: Unionida).</title>
        <authorList>
            <person name="Smith C.H."/>
        </authorList>
    </citation>
    <scope>NUCLEOTIDE SEQUENCE</scope>
    <source>
        <strain evidence="1">CHS0354</strain>
    </source>
</reference>
<evidence type="ECO:0000313" key="1">
    <source>
        <dbReference type="EMBL" id="KAK3578890.1"/>
    </source>
</evidence>
<reference evidence="1" key="2">
    <citation type="journal article" date="2021" name="Genome Biol. Evol.">
        <title>Developing a high-quality reference genome for a parasitic bivalve with doubly uniparental inheritance (Bivalvia: Unionida).</title>
        <authorList>
            <person name="Smith C.H."/>
        </authorList>
    </citation>
    <scope>NUCLEOTIDE SEQUENCE</scope>
    <source>
        <strain evidence="1">CHS0354</strain>
        <tissue evidence="1">Mantle</tissue>
    </source>
</reference>
<dbReference type="EMBL" id="JAEAOA010000640">
    <property type="protein sequence ID" value="KAK3578890.1"/>
    <property type="molecule type" value="Genomic_DNA"/>
</dbReference>
<protein>
    <submittedName>
        <fullName evidence="1">Uncharacterized protein</fullName>
    </submittedName>
</protein>